<sequence>MRAVLVIFAVAAVLAGCADDAGDTATPPPPANAGLRAEVLAESPHDPRAFTQGLELVDGVLYEGTGLEGRSSIRRTDPATGEVRASVDLDRDLFGEGITVVGPTIWQLTWRNGVVIQRDRNTLAELRRVPYTGEGWGLCHDPAADRLIMSDGSDTLTFRDPRTFAETGRLRTDVLAKVPGTRPDELLNELECAHGAVYANVWKQDVIARVDVRSGEVTVADLTAVRARLPEDARKDVDVLNGIAAIPGTDEFLVTGKLWPRTFRVKLVTTR</sequence>
<keyword evidence="3" id="KW-1185">Reference proteome</keyword>
<protein>
    <submittedName>
        <fullName evidence="2">Glutamine cyclotransferase</fullName>
    </submittedName>
</protein>
<comment type="caution">
    <text evidence="2">The sequence shown here is derived from an EMBL/GenBank/DDBJ whole genome shotgun (WGS) entry which is preliminary data.</text>
</comment>
<dbReference type="EMBL" id="SGWQ01000003">
    <property type="protein sequence ID" value="RZS41007.1"/>
    <property type="molecule type" value="Genomic_DNA"/>
</dbReference>
<dbReference type="SUPFAM" id="SSF50969">
    <property type="entry name" value="YVTN repeat-like/Quinoprotein amine dehydrogenase"/>
    <property type="match status" value="1"/>
</dbReference>
<keyword evidence="1" id="KW-0732">Signal</keyword>
<feature type="signal peptide" evidence="1">
    <location>
        <begin position="1"/>
        <end position="18"/>
    </location>
</feature>
<reference evidence="2 3" key="1">
    <citation type="submission" date="2019-02" db="EMBL/GenBank/DDBJ databases">
        <title>Genomic Encyclopedia of Type Strains, Phase IV (KMG-IV): sequencing the most valuable type-strain genomes for metagenomic binning, comparative biology and taxonomic classification.</title>
        <authorList>
            <person name="Goeker M."/>
        </authorList>
    </citation>
    <scope>NUCLEOTIDE SEQUENCE [LARGE SCALE GENOMIC DNA]</scope>
    <source>
        <strain evidence="2 3">DSM 101727</strain>
    </source>
</reference>
<dbReference type="PANTHER" id="PTHR31270:SF1">
    <property type="entry name" value="GLUTAMINYL-PEPTIDE CYCLOTRANSFERASE"/>
    <property type="match status" value="1"/>
</dbReference>
<gene>
    <name evidence="2" type="ORF">EV193_103325</name>
</gene>
<evidence type="ECO:0000256" key="1">
    <source>
        <dbReference type="SAM" id="SignalP"/>
    </source>
</evidence>
<keyword evidence="2" id="KW-0808">Transferase</keyword>
<dbReference type="InterPro" id="IPR007788">
    <property type="entry name" value="QCT"/>
</dbReference>
<evidence type="ECO:0000313" key="3">
    <source>
        <dbReference type="Proteomes" id="UP000294257"/>
    </source>
</evidence>
<organism evidence="2 3">
    <name type="scientific">Herbihabitans rhizosphaerae</name>
    <dbReference type="NCBI Taxonomy" id="1872711"/>
    <lineage>
        <taxon>Bacteria</taxon>
        <taxon>Bacillati</taxon>
        <taxon>Actinomycetota</taxon>
        <taxon>Actinomycetes</taxon>
        <taxon>Pseudonocardiales</taxon>
        <taxon>Pseudonocardiaceae</taxon>
        <taxon>Herbihabitans</taxon>
    </lineage>
</organism>
<dbReference type="GO" id="GO:0016603">
    <property type="term" value="F:glutaminyl-peptide cyclotransferase activity"/>
    <property type="evidence" value="ECO:0007669"/>
    <property type="project" value="InterPro"/>
</dbReference>
<dbReference type="PROSITE" id="PS51257">
    <property type="entry name" value="PROKAR_LIPOPROTEIN"/>
    <property type="match status" value="1"/>
</dbReference>
<dbReference type="AlphaFoldDB" id="A0A4Q7KWG9"/>
<dbReference type="PANTHER" id="PTHR31270">
    <property type="entry name" value="GLUTAMINYL-PEPTIDE CYCLOTRANSFERASE"/>
    <property type="match status" value="1"/>
</dbReference>
<feature type="chain" id="PRO_5038797723" evidence="1">
    <location>
        <begin position="19"/>
        <end position="271"/>
    </location>
</feature>
<name>A0A4Q7KWG9_9PSEU</name>
<dbReference type="Proteomes" id="UP000294257">
    <property type="component" value="Unassembled WGS sequence"/>
</dbReference>
<accession>A0A4Q7KWG9</accession>
<evidence type="ECO:0000313" key="2">
    <source>
        <dbReference type="EMBL" id="RZS41007.1"/>
    </source>
</evidence>
<dbReference type="InterPro" id="IPR011044">
    <property type="entry name" value="Quino_amine_DH_bsu"/>
</dbReference>
<proteinExistence type="predicted"/>
<dbReference type="Pfam" id="PF05096">
    <property type="entry name" value="Glu_cyclase_2"/>
    <property type="match status" value="1"/>
</dbReference>